<dbReference type="EMBL" id="CP013264">
    <property type="protein sequence ID" value="ALR20767.1"/>
    <property type="molecule type" value="Genomic_DNA"/>
</dbReference>
<proteinExistence type="predicted"/>
<dbReference type="PANTHER" id="PTHR43400">
    <property type="entry name" value="FUMARATE REDUCTASE"/>
    <property type="match status" value="1"/>
</dbReference>
<evidence type="ECO:0000256" key="3">
    <source>
        <dbReference type="ARBA" id="ARBA00022827"/>
    </source>
</evidence>
<evidence type="ECO:0000256" key="1">
    <source>
        <dbReference type="ARBA" id="ARBA00001974"/>
    </source>
</evidence>
<dbReference type="AlphaFoldDB" id="A0A0S3EZB2"/>
<dbReference type="Proteomes" id="UP000056968">
    <property type="component" value="Chromosome"/>
</dbReference>
<evidence type="ECO:0000259" key="5">
    <source>
        <dbReference type="Pfam" id="PF00890"/>
    </source>
</evidence>
<dbReference type="PANTHER" id="PTHR43400:SF10">
    <property type="entry name" value="3-OXOSTEROID 1-DEHYDROGENASE"/>
    <property type="match status" value="1"/>
</dbReference>
<dbReference type="InterPro" id="IPR027477">
    <property type="entry name" value="Succ_DH/fumarate_Rdtase_cat_sf"/>
</dbReference>
<dbReference type="RefSeq" id="WP_062064695.1">
    <property type="nucleotide sequence ID" value="NZ_CP013264.1"/>
</dbReference>
<dbReference type="GO" id="GO:0016491">
    <property type="term" value="F:oxidoreductase activity"/>
    <property type="evidence" value="ECO:0007669"/>
    <property type="project" value="UniProtKB-KW"/>
</dbReference>
<evidence type="ECO:0000256" key="2">
    <source>
        <dbReference type="ARBA" id="ARBA00022630"/>
    </source>
</evidence>
<dbReference type="InterPro" id="IPR050315">
    <property type="entry name" value="FAD-oxidoreductase_2"/>
</dbReference>
<reference evidence="6 7" key="1">
    <citation type="submission" date="2015-11" db="EMBL/GenBank/DDBJ databases">
        <title>A Two-component Flavoprotein Monooxygenase System MeaXY Responsible for para-Hydroxylation of 2-Methyl-6-ethylaniline and 2,6-Diethylaniline in Sphingobium baderi DE-13.</title>
        <authorList>
            <person name="Cheng M."/>
            <person name="Meng Q."/>
            <person name="Yang Y."/>
            <person name="Chu C."/>
            <person name="Yan X."/>
            <person name="He J."/>
            <person name="Li S."/>
        </authorList>
    </citation>
    <scope>NUCLEOTIDE SEQUENCE [LARGE SCALE GENOMIC DNA]</scope>
    <source>
        <strain evidence="6 7">DE-13</strain>
    </source>
</reference>
<evidence type="ECO:0000313" key="6">
    <source>
        <dbReference type="EMBL" id="ALR20767.1"/>
    </source>
</evidence>
<dbReference type="STRING" id="1332080.ATN00_11125"/>
<accession>A0A0S3EZB2</accession>
<keyword evidence="3" id="KW-0274">FAD</keyword>
<keyword evidence="4" id="KW-0560">Oxidoreductase</keyword>
<evidence type="ECO:0000256" key="4">
    <source>
        <dbReference type="ARBA" id="ARBA00023002"/>
    </source>
</evidence>
<keyword evidence="2" id="KW-0285">Flavoprotein</keyword>
<protein>
    <submittedName>
        <fullName evidence="6">Fumarate reductase</fullName>
    </submittedName>
</protein>
<comment type="cofactor">
    <cofactor evidence="1">
        <name>FAD</name>
        <dbReference type="ChEBI" id="CHEBI:57692"/>
    </cofactor>
</comment>
<dbReference type="Pfam" id="PF00890">
    <property type="entry name" value="FAD_binding_2"/>
    <property type="match status" value="1"/>
</dbReference>
<dbReference type="SUPFAM" id="SSF56425">
    <property type="entry name" value="Succinate dehydrogenase/fumarate reductase flavoprotein, catalytic domain"/>
    <property type="match status" value="1"/>
</dbReference>
<dbReference type="InterPro" id="IPR003953">
    <property type="entry name" value="FAD-dep_OxRdtase_2_FAD-bd"/>
</dbReference>
<dbReference type="OrthoDB" id="3178130at2"/>
<dbReference type="InterPro" id="IPR036188">
    <property type="entry name" value="FAD/NAD-bd_sf"/>
</dbReference>
<dbReference type="SUPFAM" id="SSF51905">
    <property type="entry name" value="FAD/NAD(P)-binding domain"/>
    <property type="match status" value="1"/>
</dbReference>
<gene>
    <name evidence="6" type="ORF">ATN00_11125</name>
</gene>
<sequence length="565" mass="61832">MPERTWDEECDVLIVGSGAGGLTAAVAAADLHARVILIEKGRNFGGTSATSGAVLWVPDSHLAEAAGQQDDPVDAVRYIKAIAGDESDDILIRAFVENGREMLSYMSHHSDVEYVSIPYPDYQPEAPGARSGWRSHDVVPMDGRKLGKDLEYLEPPHPSNMLFGRFVWNTIDASMLVTRKPGWIGAMARTLWRYYSDIGQRLRSKRSRYLTGGNALIGRLKLSIDRRGINIRRETALVEIIRDGAQVVGAVVERHGRKSAIHVHKGLVLAAGGFERNAALRARYLPQSPNPDWSGSQSNNQGDALELAMSVGAATDRLDSAWWAPAVHVRGESRSRPLFFERALPGSIIVNQAGDRYFNEAVDYHLAGRAMVENDRPGAGTSPSYILFDAGFKWRYPMGPVLPMMPLWMHSRAVRDLVFVADDWGEMADRIGVDRDRLQATITRFNDNARQGRDSDFQRGESLYNRIYGDPKITGNPNLLPLVKAPFYALAIYPGDIGTNGGLVTDGNANVLDTEGRPIGNLYATGNITASAMGRSYPGGGATIGPAMTFGYLAARHAMGVNEPR</sequence>
<dbReference type="KEGG" id="sbd:ATN00_11125"/>
<name>A0A0S3EZB2_9SPHN</name>
<evidence type="ECO:0000313" key="7">
    <source>
        <dbReference type="Proteomes" id="UP000056968"/>
    </source>
</evidence>
<feature type="domain" description="FAD-dependent oxidoreductase 2 FAD-binding" evidence="5">
    <location>
        <begin position="11"/>
        <end position="544"/>
    </location>
</feature>
<dbReference type="Gene3D" id="3.50.50.60">
    <property type="entry name" value="FAD/NAD(P)-binding domain"/>
    <property type="match status" value="2"/>
</dbReference>
<dbReference type="GO" id="GO:0008202">
    <property type="term" value="P:steroid metabolic process"/>
    <property type="evidence" value="ECO:0007669"/>
    <property type="project" value="UniProtKB-ARBA"/>
</dbReference>
<keyword evidence="7" id="KW-1185">Reference proteome</keyword>
<organism evidence="6 7">
    <name type="scientific">Sphingobium baderi</name>
    <dbReference type="NCBI Taxonomy" id="1332080"/>
    <lineage>
        <taxon>Bacteria</taxon>
        <taxon>Pseudomonadati</taxon>
        <taxon>Pseudomonadota</taxon>
        <taxon>Alphaproteobacteria</taxon>
        <taxon>Sphingomonadales</taxon>
        <taxon>Sphingomonadaceae</taxon>
        <taxon>Sphingobium</taxon>
    </lineage>
</organism>